<dbReference type="InterPro" id="IPR021283">
    <property type="entry name" value="Phage_Wedge1"/>
</dbReference>
<organism evidence="1">
    <name type="scientific">Myoviridae sp. ctwVB15</name>
    <dbReference type="NCBI Taxonomy" id="2825208"/>
    <lineage>
        <taxon>Viruses</taxon>
        <taxon>Duplodnaviria</taxon>
        <taxon>Heunggongvirae</taxon>
        <taxon>Uroviricota</taxon>
        <taxon>Caudoviricetes</taxon>
    </lineage>
</organism>
<proteinExistence type="predicted"/>
<evidence type="ECO:0000313" key="1">
    <source>
        <dbReference type="EMBL" id="DAF95931.1"/>
    </source>
</evidence>
<reference evidence="1" key="1">
    <citation type="journal article" date="2021" name="Proc. Natl. Acad. Sci. U.S.A.">
        <title>A Catalog of Tens of Thousands of Viruses from Human Metagenomes Reveals Hidden Associations with Chronic Diseases.</title>
        <authorList>
            <person name="Tisza M.J."/>
            <person name="Buck C.B."/>
        </authorList>
    </citation>
    <scope>NUCLEOTIDE SEQUENCE</scope>
    <source>
        <strain evidence="1">CtwVB15</strain>
    </source>
</reference>
<evidence type="ECO:0008006" key="2">
    <source>
        <dbReference type="Google" id="ProtNLM"/>
    </source>
</evidence>
<sequence>MAELGRYEQVSLNILERQFGYTNVAALMMKRAEVYDTLIGDIITDLMGQFFDIRTCTAQALDNYWGKLLNISRVFEDEDGNKYTLTDDEFREVIQIKLFSWDGTLASLNEFFRGLFAGRGSFFGVDSQDMTYIRFIIGFTLTENEKALFDKFDILPRPAGIGARVKIITSDKKFFGFGRYESYTESPITVGFGTYNGEPLGAGRFATYNDEV</sequence>
<dbReference type="EMBL" id="BK016112">
    <property type="protein sequence ID" value="DAF95931.1"/>
    <property type="molecule type" value="Genomic_DNA"/>
</dbReference>
<protein>
    <recommendedName>
        <fullName evidence="2">Bacteriophage protein</fullName>
    </recommendedName>
</protein>
<name>A0A8S5UNC8_9CAUD</name>
<dbReference type="Pfam" id="PF11041">
    <property type="entry name" value="Phage_Wedge1"/>
    <property type="match status" value="1"/>
</dbReference>
<accession>A0A8S5UNC8</accession>